<feature type="domain" description="C2H2-type" evidence="12">
    <location>
        <begin position="366"/>
        <end position="393"/>
    </location>
</feature>
<dbReference type="FunFam" id="3.30.160.60:FF:000446">
    <property type="entry name" value="Zinc finger protein"/>
    <property type="match status" value="2"/>
</dbReference>
<feature type="domain" description="C2H2-type" evidence="12">
    <location>
        <begin position="629"/>
        <end position="656"/>
    </location>
</feature>
<dbReference type="RefSeq" id="XP_014247453.1">
    <property type="nucleotide sequence ID" value="XM_014391967.2"/>
</dbReference>
<keyword evidence="2" id="KW-0479">Metal-binding</keyword>
<dbReference type="GO" id="GO:0000978">
    <property type="term" value="F:RNA polymerase II cis-regulatory region sequence-specific DNA binding"/>
    <property type="evidence" value="ECO:0007669"/>
    <property type="project" value="TreeGrafter"/>
</dbReference>
<protein>
    <recommendedName>
        <fullName evidence="12">C2H2-type domain-containing protein</fullName>
    </recommendedName>
</protein>
<evidence type="ECO:0000256" key="1">
    <source>
        <dbReference type="ARBA" id="ARBA00004123"/>
    </source>
</evidence>
<evidence type="ECO:0000313" key="13">
    <source>
        <dbReference type="EnsemblMetazoa" id="XP_014247453.1"/>
    </source>
</evidence>
<dbReference type="GO" id="GO:0008270">
    <property type="term" value="F:zinc ion binding"/>
    <property type="evidence" value="ECO:0007669"/>
    <property type="project" value="UniProtKB-KW"/>
</dbReference>
<dbReference type="KEGG" id="clec:106665511"/>
<dbReference type="InterPro" id="IPR013087">
    <property type="entry name" value="Znf_C2H2_type"/>
</dbReference>
<proteinExistence type="predicted"/>
<name>A0A8I6RP02_CIMLE</name>
<dbReference type="RefSeq" id="XP_014247454.1">
    <property type="nucleotide sequence ID" value="XM_014391968.2"/>
</dbReference>
<evidence type="ECO:0000259" key="12">
    <source>
        <dbReference type="PROSITE" id="PS50157"/>
    </source>
</evidence>
<dbReference type="OrthoDB" id="105697at2759"/>
<dbReference type="Gene3D" id="3.30.160.60">
    <property type="entry name" value="Classic Zinc Finger"/>
    <property type="match status" value="11"/>
</dbReference>
<feature type="domain" description="C2H2-type" evidence="12">
    <location>
        <begin position="249"/>
        <end position="276"/>
    </location>
</feature>
<dbReference type="FunFam" id="3.30.160.60:FF:002069">
    <property type="entry name" value="Uncharacterized protein"/>
    <property type="match status" value="1"/>
</dbReference>
<dbReference type="Proteomes" id="UP000494040">
    <property type="component" value="Unassembled WGS sequence"/>
</dbReference>
<evidence type="ECO:0000256" key="3">
    <source>
        <dbReference type="ARBA" id="ARBA00022737"/>
    </source>
</evidence>
<feature type="domain" description="C2H2-type" evidence="12">
    <location>
        <begin position="506"/>
        <end position="533"/>
    </location>
</feature>
<evidence type="ECO:0000256" key="9">
    <source>
        <dbReference type="ARBA" id="ARBA00023242"/>
    </source>
</evidence>
<dbReference type="GO" id="GO:0005634">
    <property type="term" value="C:nucleus"/>
    <property type="evidence" value="ECO:0007669"/>
    <property type="project" value="UniProtKB-SubCell"/>
</dbReference>
<evidence type="ECO:0000256" key="11">
    <source>
        <dbReference type="SAM" id="MobiDB-lite"/>
    </source>
</evidence>
<keyword evidence="6" id="KW-0805">Transcription regulation</keyword>
<evidence type="ECO:0000256" key="8">
    <source>
        <dbReference type="ARBA" id="ARBA00023163"/>
    </source>
</evidence>
<feature type="region of interest" description="Disordered" evidence="11">
    <location>
        <begin position="131"/>
        <end position="159"/>
    </location>
</feature>
<feature type="domain" description="C2H2-type" evidence="12">
    <location>
        <begin position="189"/>
        <end position="216"/>
    </location>
</feature>
<dbReference type="FunFam" id="3.30.160.60:FF:002452">
    <property type="entry name" value="zinc finger protein 142 isoform X4"/>
    <property type="match status" value="1"/>
</dbReference>
<dbReference type="EnsemblMetazoa" id="XM_014391968.2">
    <property type="protein sequence ID" value="XP_014247454.1"/>
    <property type="gene ID" value="LOC106665511"/>
</dbReference>
<keyword evidence="3" id="KW-0677">Repeat</keyword>
<dbReference type="SMART" id="SM00355">
    <property type="entry name" value="ZnF_C2H2"/>
    <property type="match status" value="15"/>
</dbReference>
<evidence type="ECO:0000256" key="4">
    <source>
        <dbReference type="ARBA" id="ARBA00022771"/>
    </source>
</evidence>
<keyword evidence="7" id="KW-0238">DNA-binding</keyword>
<dbReference type="GeneID" id="106665511"/>
<keyword evidence="9" id="KW-0539">Nucleus</keyword>
<dbReference type="PROSITE" id="PS00028">
    <property type="entry name" value="ZINC_FINGER_C2H2_1"/>
    <property type="match status" value="9"/>
</dbReference>
<evidence type="ECO:0000256" key="7">
    <source>
        <dbReference type="ARBA" id="ARBA00023125"/>
    </source>
</evidence>
<dbReference type="PANTHER" id="PTHR24384">
    <property type="entry name" value="FINGER PUTATIVE TRANSCRIPTION FACTOR FAMILY-RELATED"/>
    <property type="match status" value="1"/>
</dbReference>
<accession>A0A8I6RP02</accession>
<dbReference type="FunFam" id="3.30.160.60:FF:002343">
    <property type="entry name" value="Zinc finger protein 33A"/>
    <property type="match status" value="1"/>
</dbReference>
<dbReference type="InterPro" id="IPR050752">
    <property type="entry name" value="C2H2-ZF_domain"/>
</dbReference>
<dbReference type="GO" id="GO:0000981">
    <property type="term" value="F:DNA-binding transcription factor activity, RNA polymerase II-specific"/>
    <property type="evidence" value="ECO:0007669"/>
    <property type="project" value="TreeGrafter"/>
</dbReference>
<evidence type="ECO:0000256" key="5">
    <source>
        <dbReference type="ARBA" id="ARBA00022833"/>
    </source>
</evidence>
<dbReference type="Pfam" id="PF00096">
    <property type="entry name" value="zf-C2H2"/>
    <property type="match status" value="5"/>
</dbReference>
<feature type="domain" description="C2H2-type" evidence="12">
    <location>
        <begin position="277"/>
        <end position="304"/>
    </location>
</feature>
<dbReference type="EnsemblMetazoa" id="XM_014391967.2">
    <property type="protein sequence ID" value="XP_014247453.1"/>
    <property type="gene ID" value="LOC106665511"/>
</dbReference>
<comment type="subcellular location">
    <subcellularLocation>
        <location evidence="1">Nucleus</location>
    </subcellularLocation>
</comment>
<feature type="domain" description="C2H2-type" evidence="12">
    <location>
        <begin position="422"/>
        <end position="449"/>
    </location>
</feature>
<dbReference type="PROSITE" id="PS50157">
    <property type="entry name" value="ZINC_FINGER_C2H2_2"/>
    <property type="match status" value="12"/>
</dbReference>
<keyword evidence="8" id="KW-0804">Transcription</keyword>
<evidence type="ECO:0000256" key="6">
    <source>
        <dbReference type="ARBA" id="ARBA00023015"/>
    </source>
</evidence>
<keyword evidence="4 10" id="KW-0863">Zinc-finger</keyword>
<dbReference type="SUPFAM" id="SSF57667">
    <property type="entry name" value="beta-beta-alpha zinc fingers"/>
    <property type="match status" value="6"/>
</dbReference>
<evidence type="ECO:0000256" key="10">
    <source>
        <dbReference type="PROSITE-ProRule" id="PRU00042"/>
    </source>
</evidence>
<reference evidence="13" key="1">
    <citation type="submission" date="2022-01" db="UniProtKB">
        <authorList>
            <consortium name="EnsemblMetazoa"/>
        </authorList>
    </citation>
    <scope>IDENTIFICATION</scope>
</reference>
<keyword evidence="5" id="KW-0862">Zinc</keyword>
<evidence type="ECO:0000256" key="2">
    <source>
        <dbReference type="ARBA" id="ARBA00022723"/>
    </source>
</evidence>
<dbReference type="InterPro" id="IPR036236">
    <property type="entry name" value="Znf_C2H2_sf"/>
</dbReference>
<feature type="domain" description="C2H2-type" evidence="12">
    <location>
        <begin position="478"/>
        <end position="505"/>
    </location>
</feature>
<feature type="domain" description="C2H2-type" evidence="12">
    <location>
        <begin position="534"/>
        <end position="561"/>
    </location>
</feature>
<dbReference type="PANTHER" id="PTHR24384:SF189">
    <property type="entry name" value="C2H2-TYPE DOMAIN-CONTAINING PROTEIN-RELATED"/>
    <property type="match status" value="1"/>
</dbReference>
<dbReference type="FunFam" id="3.30.160.60:FF:000264">
    <property type="entry name" value="Zinc finger protein 236"/>
    <property type="match status" value="1"/>
</dbReference>
<sequence length="671" mass="76391">MDDNINGSEKLEERTCESTNCTVGDGNMVKTDTLNHDKYKILSTDDTQMEESVDCVKSEESEQILISKNTSAHIINDRNSDSRDSITEKNCMSLELTMKNNEDCTEDKSFLKTSVNQSSIKLKDDSNIKAESMEGTEESDLKSLDDGAEYNTKSSETSCKKGLNDEDKVIRAADGETNEEEDGVTDKKLNCFRCGVKYPNHSELYTHVRTHYGKKVYVCNYKCGDAMNVTEHLEMHTEIAIGASKNRKFVCMECGYVCQASHNMIVHMRCHTGRKPFKCSICEYSCKTRFCLKRHEQIHDRDNHRRSDEGLDQNMEAVKPYRCSLCSFSSSRKNSLKSHFLSHGLRDPTNIYGNKTPKRGKKKKRFACKECDYVCANESTLVIHIRTHTGEKPFACDLCSYRGSTIFILRRHRRIHTGERPFACDGCDYTCTDANSLKLHRRTHTGEKPFSCKLCDYKSARSTSLKIHMRTHTGEKPYGCTFCDYRSANRSGLRSHMMSHTGEKPFSCDVCDYKCSSSGSLKRHANIHLQEAPSTCAICGFVCPSYNSLRRHMKNHVTEKLPLVCPEFECEFTSFNLFDMKKHLKTHQNSGSLACHICGLVCQHASALSDHLQRVHSFPTEIIPRRMVLECDKCNFKTLSEGDLRTHIMHHISEKSFASILKPEIKLEVDP</sequence>
<keyword evidence="14" id="KW-1185">Reference proteome</keyword>
<feature type="domain" description="C2H2-type" evidence="12">
    <location>
        <begin position="394"/>
        <end position="421"/>
    </location>
</feature>
<feature type="domain" description="C2H2-type" evidence="12">
    <location>
        <begin position="321"/>
        <end position="348"/>
    </location>
</feature>
<feature type="domain" description="C2H2-type" evidence="12">
    <location>
        <begin position="450"/>
        <end position="477"/>
    </location>
</feature>
<dbReference type="AlphaFoldDB" id="A0A8I6RP02"/>
<organism evidence="13 14">
    <name type="scientific">Cimex lectularius</name>
    <name type="common">Bed bug</name>
    <name type="synonym">Acanthia lectularia</name>
    <dbReference type="NCBI Taxonomy" id="79782"/>
    <lineage>
        <taxon>Eukaryota</taxon>
        <taxon>Metazoa</taxon>
        <taxon>Ecdysozoa</taxon>
        <taxon>Arthropoda</taxon>
        <taxon>Hexapoda</taxon>
        <taxon>Insecta</taxon>
        <taxon>Pterygota</taxon>
        <taxon>Neoptera</taxon>
        <taxon>Paraneoptera</taxon>
        <taxon>Hemiptera</taxon>
        <taxon>Heteroptera</taxon>
        <taxon>Panheteroptera</taxon>
        <taxon>Cimicomorpha</taxon>
        <taxon>Cimicidae</taxon>
        <taxon>Cimex</taxon>
    </lineage>
</organism>
<evidence type="ECO:0000313" key="14">
    <source>
        <dbReference type="Proteomes" id="UP000494040"/>
    </source>
</evidence>